<feature type="domain" description="Peptidoglycan hydrolase PcsB coiled-coil" evidence="4">
    <location>
        <begin position="113"/>
        <end position="181"/>
    </location>
</feature>
<dbReference type="Gene3D" id="2.70.70.10">
    <property type="entry name" value="Glucose Permease (Domain IIA)"/>
    <property type="match status" value="1"/>
</dbReference>
<dbReference type="Gene3D" id="6.10.250.3150">
    <property type="match status" value="1"/>
</dbReference>
<evidence type="ECO:0000256" key="2">
    <source>
        <dbReference type="SAM" id="Coils"/>
    </source>
</evidence>
<dbReference type="OrthoDB" id="9805799at2"/>
<evidence type="ECO:0000259" key="3">
    <source>
        <dbReference type="Pfam" id="PF01551"/>
    </source>
</evidence>
<dbReference type="Pfam" id="PF01551">
    <property type="entry name" value="Peptidase_M23"/>
    <property type="match status" value="1"/>
</dbReference>
<organism evidence="5 6">
    <name type="scientific">Chengkuizengella marina</name>
    <dbReference type="NCBI Taxonomy" id="2507566"/>
    <lineage>
        <taxon>Bacteria</taxon>
        <taxon>Bacillati</taxon>
        <taxon>Bacillota</taxon>
        <taxon>Bacilli</taxon>
        <taxon>Bacillales</taxon>
        <taxon>Paenibacillaceae</taxon>
        <taxon>Chengkuizengella</taxon>
    </lineage>
</organism>
<name>A0A6N9Q1X1_9BACL</name>
<dbReference type="SUPFAM" id="SSF57997">
    <property type="entry name" value="Tropomyosin"/>
    <property type="match status" value="1"/>
</dbReference>
<gene>
    <name evidence="5" type="ORF">ERL59_02125</name>
</gene>
<dbReference type="Pfam" id="PF24568">
    <property type="entry name" value="CC_PcsB"/>
    <property type="match status" value="1"/>
</dbReference>
<feature type="coiled-coil region" evidence="2">
    <location>
        <begin position="32"/>
        <end position="126"/>
    </location>
</feature>
<evidence type="ECO:0000259" key="4">
    <source>
        <dbReference type="Pfam" id="PF24568"/>
    </source>
</evidence>
<evidence type="ECO:0000313" key="6">
    <source>
        <dbReference type="Proteomes" id="UP000448943"/>
    </source>
</evidence>
<keyword evidence="6" id="KW-1185">Reference proteome</keyword>
<dbReference type="CDD" id="cd12797">
    <property type="entry name" value="M23_peptidase"/>
    <property type="match status" value="1"/>
</dbReference>
<dbReference type="InterPro" id="IPR057309">
    <property type="entry name" value="PcsB_CC"/>
</dbReference>
<proteinExistence type="predicted"/>
<dbReference type="InterPro" id="IPR050570">
    <property type="entry name" value="Cell_wall_metabolism_enzyme"/>
</dbReference>
<sequence length="392" mass="44073">MKKILVVMISFLFIFSSIILPEQGQADNSAEIKAIDAKLKELKAKEAQAKANRQAALNQINNLKYQIVNTEKEIHELENQIATKNKEVEVLEGTIAQTKEELEAAKLELDNAIQRVEDRNELLKSRLHIMYTNGSVSYLDVLLSSTSFTDFLDRFQALNSILNKDKELLEARKHDQAVIEKAKEEVEVRIATLNDNLSQLEQLREELYNQEKVKAVAISSYKGQIEIHEEISKEEEEAMTNMINERSKLLAKKAKLTYDGKFGYPLPTDRQYRVTSYYGTRTDPFTGRTSSHTGVDIAAPGGTSILASAGGVVIVAEYMSSYGNAVVIEHGDGIKTLYAHMRQINVSVGQNVNRGAKIGEVGTTGRSTGNHLHFEVRKWDSRVDPNKYVKFY</sequence>
<evidence type="ECO:0000256" key="1">
    <source>
        <dbReference type="ARBA" id="ARBA00022729"/>
    </source>
</evidence>
<dbReference type="GO" id="GO:0004222">
    <property type="term" value="F:metalloendopeptidase activity"/>
    <property type="evidence" value="ECO:0007669"/>
    <property type="project" value="TreeGrafter"/>
</dbReference>
<dbReference type="InterPro" id="IPR011055">
    <property type="entry name" value="Dup_hybrid_motif"/>
</dbReference>
<feature type="coiled-coil region" evidence="2">
    <location>
        <begin position="152"/>
        <end position="210"/>
    </location>
</feature>
<protein>
    <submittedName>
        <fullName evidence="5">Uncharacterized protein</fullName>
    </submittedName>
</protein>
<dbReference type="RefSeq" id="WP_160644011.1">
    <property type="nucleotide sequence ID" value="NZ_SIJB01000005.1"/>
</dbReference>
<dbReference type="InterPro" id="IPR016047">
    <property type="entry name" value="M23ase_b-sheet_dom"/>
</dbReference>
<dbReference type="Proteomes" id="UP000448943">
    <property type="component" value="Unassembled WGS sequence"/>
</dbReference>
<dbReference type="SUPFAM" id="SSF51261">
    <property type="entry name" value="Duplicated hybrid motif"/>
    <property type="match status" value="1"/>
</dbReference>
<comment type="caution">
    <text evidence="5">The sequence shown here is derived from an EMBL/GenBank/DDBJ whole genome shotgun (WGS) entry which is preliminary data.</text>
</comment>
<dbReference type="EMBL" id="SIJB01000005">
    <property type="protein sequence ID" value="NBI27758.1"/>
    <property type="molecule type" value="Genomic_DNA"/>
</dbReference>
<evidence type="ECO:0000313" key="5">
    <source>
        <dbReference type="EMBL" id="NBI27758.1"/>
    </source>
</evidence>
<keyword evidence="2" id="KW-0175">Coiled coil</keyword>
<feature type="domain" description="M23ase beta-sheet core" evidence="3">
    <location>
        <begin position="291"/>
        <end position="385"/>
    </location>
</feature>
<reference evidence="5 6" key="1">
    <citation type="submission" date="2019-01" db="EMBL/GenBank/DDBJ databases">
        <title>Chengkuizengella sp. nov., isolated from deep-sea sediment of East Pacific Ocean.</title>
        <authorList>
            <person name="Yang J."/>
            <person name="Lai Q."/>
            <person name="Shao Z."/>
        </authorList>
    </citation>
    <scope>NUCLEOTIDE SEQUENCE [LARGE SCALE GENOMIC DNA]</scope>
    <source>
        <strain evidence="5 6">YPA3-1-1</strain>
    </source>
</reference>
<dbReference type="PANTHER" id="PTHR21666">
    <property type="entry name" value="PEPTIDASE-RELATED"/>
    <property type="match status" value="1"/>
</dbReference>
<dbReference type="AlphaFoldDB" id="A0A6N9Q1X1"/>
<accession>A0A6N9Q1X1</accession>
<keyword evidence="1" id="KW-0732">Signal</keyword>
<dbReference type="PANTHER" id="PTHR21666:SF270">
    <property type="entry name" value="MUREIN HYDROLASE ACTIVATOR ENVC"/>
    <property type="match status" value="1"/>
</dbReference>